<reference evidence="1" key="1">
    <citation type="submission" date="2019-09" db="EMBL/GenBank/DDBJ databases">
        <title>Draft genome information of white flower Hibiscus syriacus.</title>
        <authorList>
            <person name="Kim Y.-M."/>
        </authorList>
    </citation>
    <scope>NUCLEOTIDE SEQUENCE [LARGE SCALE GENOMIC DNA]</scope>
    <source>
        <strain evidence="1">YM2019G1</strain>
    </source>
</reference>
<evidence type="ECO:0000313" key="2">
    <source>
        <dbReference type="Proteomes" id="UP000436088"/>
    </source>
</evidence>
<dbReference type="PANTHER" id="PTHR33116">
    <property type="entry name" value="REVERSE TRANSCRIPTASE ZINC-BINDING DOMAIN-CONTAINING PROTEIN-RELATED-RELATED"/>
    <property type="match status" value="1"/>
</dbReference>
<dbReference type="Proteomes" id="UP000436088">
    <property type="component" value="Unassembled WGS sequence"/>
</dbReference>
<protein>
    <submittedName>
        <fullName evidence="1">Uncharacterized protein</fullName>
    </submittedName>
</protein>
<gene>
    <name evidence="1" type="ORF">F3Y22_tig00111794pilonHSYRG00090</name>
</gene>
<name>A0A6A2XCC9_HIBSY</name>
<accession>A0A6A2XCC9</accession>
<dbReference type="PANTHER" id="PTHR33116:SF80">
    <property type="entry name" value="REVERSE TRANSCRIPTASE ZINC-BINDING DOMAIN-CONTAINING PROTEIN"/>
    <property type="match status" value="1"/>
</dbReference>
<organism evidence="1 2">
    <name type="scientific">Hibiscus syriacus</name>
    <name type="common">Rose of Sharon</name>
    <dbReference type="NCBI Taxonomy" id="106335"/>
    <lineage>
        <taxon>Eukaryota</taxon>
        <taxon>Viridiplantae</taxon>
        <taxon>Streptophyta</taxon>
        <taxon>Embryophyta</taxon>
        <taxon>Tracheophyta</taxon>
        <taxon>Spermatophyta</taxon>
        <taxon>Magnoliopsida</taxon>
        <taxon>eudicotyledons</taxon>
        <taxon>Gunneridae</taxon>
        <taxon>Pentapetalae</taxon>
        <taxon>rosids</taxon>
        <taxon>malvids</taxon>
        <taxon>Malvales</taxon>
        <taxon>Malvaceae</taxon>
        <taxon>Malvoideae</taxon>
        <taxon>Hibiscus</taxon>
    </lineage>
</organism>
<evidence type="ECO:0000313" key="1">
    <source>
        <dbReference type="EMBL" id="KAE8673321.1"/>
    </source>
</evidence>
<proteinExistence type="predicted"/>
<dbReference type="EMBL" id="VEPZ02001429">
    <property type="protein sequence ID" value="KAE8673321.1"/>
    <property type="molecule type" value="Genomic_DNA"/>
</dbReference>
<comment type="caution">
    <text evidence="1">The sequence shown here is derived from an EMBL/GenBank/DDBJ whole genome shotgun (WGS) entry which is preliminary data.</text>
</comment>
<sequence>MKGSCLSIPYRKKARLIKNIAKESENGMYSTLLILITKFWKRKRMRESISSEYRKKAKAFSELTMMSRGKANMEIRDATLKYPTNNCRAGESKSSRLMKTIEANTAKTDTRNPNIFNFIGFSAYAMKMEMYSVWKTAPMESTVATRMIPGETMGIPYQRQIKQPISCCNVVYKCISRVIVNRLKGFLTEINPAKSELSSSGMVVSDLDAFKDALGIKLGSFPVRYLGIPLVAKRLSVVDCAPLLDKISSKLQQLMLPDAVINCINQLCSRFFLKGEDKLVK</sequence>
<keyword evidence="2" id="KW-1185">Reference proteome</keyword>
<dbReference type="AlphaFoldDB" id="A0A6A2XCC9"/>